<dbReference type="KEGG" id="glz:GLAREA_10527"/>
<protein>
    <submittedName>
        <fullName evidence="1">Uncharacterized protein</fullName>
    </submittedName>
</protein>
<dbReference type="EMBL" id="KE145355">
    <property type="protein sequence ID" value="EPE34832.1"/>
    <property type="molecule type" value="Genomic_DNA"/>
</dbReference>
<dbReference type="eggNOG" id="ENOG502SH4D">
    <property type="taxonomic scope" value="Eukaryota"/>
</dbReference>
<keyword evidence="2" id="KW-1185">Reference proteome</keyword>
<accession>S3D8Q2</accession>
<sequence>MNILNLPQELIAMLPLHIHTIEDFMNLSSTCVTLRNGLSRTTPNQILRMAAAQRRIFFRPDPHFLIAATARQLSEWALLSSENTHILREAFKDGPDALLELCIEKSGITMEEIRRLHALRFTVLNPVADLIDRAAGKQWYDVPNFWEGGRSDAGTIFCEPERAMYQIITYGELFSSTLKAVLYPELGLPKHDLDTRLDYLMYCVPDSVCEPRRRLVSCAEPRGLYAPGRKIVEADQMALRHLLRTRKWREPFEAIQETIGPKYESEDDNEVHWKQKLWISAAQCRGFDSVTALQLGASSQYTKSLEDDRTRIDIMETEPQRFTIGSRRNPAHEFPHMGDEVFLCMRGYWQFD</sequence>
<dbReference type="RefSeq" id="XP_008077819.1">
    <property type="nucleotide sequence ID" value="XM_008079628.1"/>
</dbReference>
<evidence type="ECO:0000313" key="1">
    <source>
        <dbReference type="EMBL" id="EPE34832.1"/>
    </source>
</evidence>
<organism evidence="1 2">
    <name type="scientific">Glarea lozoyensis (strain ATCC 20868 / MF5171)</name>
    <dbReference type="NCBI Taxonomy" id="1116229"/>
    <lineage>
        <taxon>Eukaryota</taxon>
        <taxon>Fungi</taxon>
        <taxon>Dikarya</taxon>
        <taxon>Ascomycota</taxon>
        <taxon>Pezizomycotina</taxon>
        <taxon>Leotiomycetes</taxon>
        <taxon>Helotiales</taxon>
        <taxon>Helotiaceae</taxon>
        <taxon>Glarea</taxon>
    </lineage>
</organism>
<dbReference type="OMA" id="FWDGGVS"/>
<dbReference type="HOGENOM" id="CLU_044247_0_0_1"/>
<evidence type="ECO:0000313" key="2">
    <source>
        <dbReference type="Proteomes" id="UP000016922"/>
    </source>
</evidence>
<name>S3D8Q2_GLAL2</name>
<dbReference type="Proteomes" id="UP000016922">
    <property type="component" value="Unassembled WGS sequence"/>
</dbReference>
<dbReference type="OrthoDB" id="2853639at2759"/>
<dbReference type="GeneID" id="19469573"/>
<reference evidence="1 2" key="1">
    <citation type="journal article" date="2013" name="BMC Genomics">
        <title>Genomics-driven discovery of the pneumocandin biosynthetic gene cluster in the fungus Glarea lozoyensis.</title>
        <authorList>
            <person name="Chen L."/>
            <person name="Yue Q."/>
            <person name="Zhang X."/>
            <person name="Xiang M."/>
            <person name="Wang C."/>
            <person name="Li S."/>
            <person name="Che Y."/>
            <person name="Ortiz-Lopez F.J."/>
            <person name="Bills G.F."/>
            <person name="Liu X."/>
            <person name="An Z."/>
        </authorList>
    </citation>
    <scope>NUCLEOTIDE SEQUENCE [LARGE SCALE GENOMIC DNA]</scope>
    <source>
        <strain evidence="2">ATCC 20868 / MF5171</strain>
    </source>
</reference>
<dbReference type="AlphaFoldDB" id="S3D8Q2"/>
<dbReference type="STRING" id="1116229.S3D8Q2"/>
<proteinExistence type="predicted"/>
<gene>
    <name evidence="1" type="ORF">GLAREA_10527</name>
</gene>